<reference evidence="1 2" key="1">
    <citation type="submission" date="2023-07" db="EMBL/GenBank/DDBJ databases">
        <title>Sorghum-associated microbial communities from plants grown in Nebraska, USA.</title>
        <authorList>
            <person name="Schachtman D."/>
        </authorList>
    </citation>
    <scope>NUCLEOTIDE SEQUENCE [LARGE SCALE GENOMIC DNA]</scope>
    <source>
        <strain evidence="1 2">3262</strain>
    </source>
</reference>
<sequence length="116" mass="13450">MKDYIFFKPPDEVANIKAKLWNTKQAKVYFDWFISVKDDRVEYLLTSIDETLTGNHKIDIRRIGKKVSPLSVEFQYAAKGLCAVRTSPTSDGYAYKTIKPSPALYWLGWIFNRFAC</sequence>
<gene>
    <name evidence="1" type="ORF">J2W55_003300</name>
</gene>
<comment type="caution">
    <text evidence="1">The sequence shown here is derived from an EMBL/GenBank/DDBJ whole genome shotgun (WGS) entry which is preliminary data.</text>
</comment>
<organism evidence="1 2">
    <name type="scientific">Mucilaginibacter pocheonensis</name>
    <dbReference type="NCBI Taxonomy" id="398050"/>
    <lineage>
        <taxon>Bacteria</taxon>
        <taxon>Pseudomonadati</taxon>
        <taxon>Bacteroidota</taxon>
        <taxon>Sphingobacteriia</taxon>
        <taxon>Sphingobacteriales</taxon>
        <taxon>Sphingobacteriaceae</taxon>
        <taxon>Mucilaginibacter</taxon>
    </lineage>
</organism>
<dbReference type="EMBL" id="JAVDUU010000003">
    <property type="protein sequence ID" value="MDR6943447.1"/>
    <property type="molecule type" value="Genomic_DNA"/>
</dbReference>
<dbReference type="Proteomes" id="UP001247620">
    <property type="component" value="Unassembled WGS sequence"/>
</dbReference>
<evidence type="ECO:0000313" key="2">
    <source>
        <dbReference type="Proteomes" id="UP001247620"/>
    </source>
</evidence>
<evidence type="ECO:0000313" key="1">
    <source>
        <dbReference type="EMBL" id="MDR6943447.1"/>
    </source>
</evidence>
<keyword evidence="2" id="KW-1185">Reference proteome</keyword>
<accession>A0ABU1TDH3</accession>
<proteinExistence type="predicted"/>
<protein>
    <submittedName>
        <fullName evidence="1">Phosphorylcholine metabolism protein LicD</fullName>
    </submittedName>
</protein>
<dbReference type="RefSeq" id="WP_310097691.1">
    <property type="nucleotide sequence ID" value="NZ_JAVDUU010000003.1"/>
</dbReference>
<name>A0ABU1TDH3_9SPHI</name>